<dbReference type="InterPro" id="IPR019885">
    <property type="entry name" value="Tscrpt_reg_HTH_AsnC-type_CS"/>
</dbReference>
<keyword evidence="3" id="KW-0010">Activator</keyword>
<dbReference type="InterPro" id="IPR036390">
    <property type="entry name" value="WH_DNA-bd_sf"/>
</dbReference>
<dbReference type="FunFam" id="1.10.10.10:FF:000186">
    <property type="entry name" value="AsnC family transcriptional regulator"/>
    <property type="match status" value="1"/>
</dbReference>
<evidence type="ECO:0000259" key="6">
    <source>
        <dbReference type="PROSITE" id="PS50956"/>
    </source>
</evidence>
<dbReference type="EMBL" id="SHAH01000017">
    <property type="protein sequence ID" value="RZO77271.1"/>
    <property type="molecule type" value="Genomic_DNA"/>
</dbReference>
<dbReference type="CDD" id="cd00090">
    <property type="entry name" value="HTH_ARSR"/>
    <property type="match status" value="1"/>
</dbReference>
<dbReference type="PRINTS" id="PR00033">
    <property type="entry name" value="HTHASNC"/>
</dbReference>
<evidence type="ECO:0000256" key="5">
    <source>
        <dbReference type="ARBA" id="ARBA00039227"/>
    </source>
</evidence>
<dbReference type="InterPro" id="IPR036388">
    <property type="entry name" value="WH-like_DNA-bd_sf"/>
</dbReference>
<dbReference type="GO" id="GO:0043565">
    <property type="term" value="F:sequence-specific DNA binding"/>
    <property type="evidence" value="ECO:0007669"/>
    <property type="project" value="InterPro"/>
</dbReference>
<dbReference type="Proteomes" id="UP000320404">
    <property type="component" value="Unassembled WGS sequence"/>
</dbReference>
<dbReference type="Gene3D" id="3.30.70.920">
    <property type="match status" value="1"/>
</dbReference>
<dbReference type="GO" id="GO:0006524">
    <property type="term" value="P:alanine catabolic process"/>
    <property type="evidence" value="ECO:0007669"/>
    <property type="project" value="TreeGrafter"/>
</dbReference>
<dbReference type="SUPFAM" id="SSF54909">
    <property type="entry name" value="Dimeric alpha+beta barrel"/>
    <property type="match status" value="1"/>
</dbReference>
<gene>
    <name evidence="7" type="ORF">EVA69_02045</name>
</gene>
<keyword evidence="1" id="KW-0805">Transcription regulation</keyword>
<dbReference type="InterPro" id="IPR000485">
    <property type="entry name" value="AsnC-type_HTH_dom"/>
</dbReference>
<evidence type="ECO:0000256" key="3">
    <source>
        <dbReference type="ARBA" id="ARBA00023159"/>
    </source>
</evidence>
<dbReference type="SUPFAM" id="SSF46785">
    <property type="entry name" value="Winged helix' DNA-binding domain"/>
    <property type="match status" value="1"/>
</dbReference>
<dbReference type="GO" id="GO:0005829">
    <property type="term" value="C:cytosol"/>
    <property type="evidence" value="ECO:0007669"/>
    <property type="project" value="TreeGrafter"/>
</dbReference>
<dbReference type="Pfam" id="PF01037">
    <property type="entry name" value="AsnC_trans_reg"/>
    <property type="match status" value="1"/>
</dbReference>
<keyword evidence="4" id="KW-0804">Transcription</keyword>
<dbReference type="AlphaFoldDB" id="A0A520S486"/>
<organism evidence="7 8">
    <name type="scientific">OM182 bacterium</name>
    <dbReference type="NCBI Taxonomy" id="2510334"/>
    <lineage>
        <taxon>Bacteria</taxon>
        <taxon>Pseudomonadati</taxon>
        <taxon>Pseudomonadota</taxon>
        <taxon>Gammaproteobacteria</taxon>
        <taxon>OMG group</taxon>
        <taxon>OM182 clade</taxon>
    </lineage>
</organism>
<dbReference type="InterPro" id="IPR011991">
    <property type="entry name" value="ArsR-like_HTH"/>
</dbReference>
<evidence type="ECO:0000313" key="8">
    <source>
        <dbReference type="Proteomes" id="UP000320404"/>
    </source>
</evidence>
<name>A0A520S486_9GAMM</name>
<dbReference type="PROSITE" id="PS00519">
    <property type="entry name" value="HTH_ASNC_1"/>
    <property type="match status" value="1"/>
</dbReference>
<dbReference type="GO" id="GO:0043201">
    <property type="term" value="P:response to L-leucine"/>
    <property type="evidence" value="ECO:0007669"/>
    <property type="project" value="TreeGrafter"/>
</dbReference>
<dbReference type="PANTHER" id="PTHR30154:SF0">
    <property type="entry name" value="LEUCINE-RESPONSIVE REGULATORY PROTEIN"/>
    <property type="match status" value="1"/>
</dbReference>
<protein>
    <recommendedName>
        <fullName evidence="5">Leucine-responsive regulatory protein</fullName>
    </recommendedName>
</protein>
<dbReference type="InterPro" id="IPR011008">
    <property type="entry name" value="Dimeric_a/b-barrel"/>
</dbReference>
<dbReference type="Pfam" id="PF13412">
    <property type="entry name" value="HTH_24"/>
    <property type="match status" value="1"/>
</dbReference>
<evidence type="ECO:0000313" key="7">
    <source>
        <dbReference type="EMBL" id="RZO77271.1"/>
    </source>
</evidence>
<evidence type="ECO:0000256" key="4">
    <source>
        <dbReference type="ARBA" id="ARBA00023163"/>
    </source>
</evidence>
<evidence type="ECO:0000256" key="2">
    <source>
        <dbReference type="ARBA" id="ARBA00023125"/>
    </source>
</evidence>
<dbReference type="SMART" id="SM00344">
    <property type="entry name" value="HTH_ASNC"/>
    <property type="match status" value="1"/>
</dbReference>
<keyword evidence="2" id="KW-0238">DNA-binding</keyword>
<dbReference type="InterPro" id="IPR019888">
    <property type="entry name" value="Tscrpt_reg_AsnC-like"/>
</dbReference>
<accession>A0A520S486</accession>
<dbReference type="InterPro" id="IPR019887">
    <property type="entry name" value="Tscrpt_reg_AsnC/Lrp_C"/>
</dbReference>
<dbReference type="PROSITE" id="PS50956">
    <property type="entry name" value="HTH_ASNC_2"/>
    <property type="match status" value="1"/>
</dbReference>
<proteinExistence type="predicted"/>
<dbReference type="Gene3D" id="1.10.10.10">
    <property type="entry name" value="Winged helix-like DNA-binding domain superfamily/Winged helix DNA-binding domain"/>
    <property type="match status" value="1"/>
</dbReference>
<dbReference type="GO" id="GO:0006355">
    <property type="term" value="P:regulation of DNA-templated transcription"/>
    <property type="evidence" value="ECO:0007669"/>
    <property type="project" value="UniProtKB-ARBA"/>
</dbReference>
<comment type="caution">
    <text evidence="7">The sequence shown here is derived from an EMBL/GenBank/DDBJ whole genome shotgun (WGS) entry which is preliminary data.</text>
</comment>
<dbReference type="PANTHER" id="PTHR30154">
    <property type="entry name" value="LEUCINE-RESPONSIVE REGULATORY PROTEIN"/>
    <property type="match status" value="1"/>
</dbReference>
<reference evidence="7 8" key="1">
    <citation type="submission" date="2019-02" db="EMBL/GenBank/DDBJ databases">
        <title>Prokaryotic population dynamics and viral predation in marine succession experiment using metagenomics: the confinement effect.</title>
        <authorList>
            <person name="Haro-Moreno J.M."/>
            <person name="Rodriguez-Valera F."/>
            <person name="Lopez-Perez M."/>
        </authorList>
    </citation>
    <scope>NUCLEOTIDE SEQUENCE [LARGE SCALE GENOMIC DNA]</scope>
    <source>
        <strain evidence="7">MED-G158</strain>
    </source>
</reference>
<feature type="domain" description="HTH asnC-type" evidence="6">
    <location>
        <begin position="3"/>
        <end position="64"/>
    </location>
</feature>
<evidence type="ECO:0000256" key="1">
    <source>
        <dbReference type="ARBA" id="ARBA00023015"/>
    </source>
</evidence>
<sequence>MNLSNIDKKILRELQKDGRITFSELAKRVGLSTSPCLERVRKMEREGIIEGYTTLLNPKFLDADLIVFVQIRLTRTSQDIFERFKAAAINLEEVQECYLISGNFDYLIKARVSDMDSYRKFLGTTLLKLPDVLESTSYVVMELVKETLNLPMPK</sequence>